<dbReference type="EMBL" id="JACXXP010000034">
    <property type="protein sequence ID" value="MBD3906518.1"/>
    <property type="molecule type" value="Genomic_DNA"/>
</dbReference>
<feature type="signal peptide" evidence="2">
    <location>
        <begin position="1"/>
        <end position="19"/>
    </location>
</feature>
<evidence type="ECO:0000256" key="2">
    <source>
        <dbReference type="SAM" id="SignalP"/>
    </source>
</evidence>
<name>A0A9Q3URG9_9FLAO</name>
<reference evidence="6" key="2">
    <citation type="submission" date="2023-07" db="EMBL/GenBank/DDBJ databases">
        <title>Description of novel Chryseobacterium sp. strain C-2.</title>
        <authorList>
            <person name="Saticioglu I.B."/>
        </authorList>
    </citation>
    <scope>NUCLEOTIDE SEQUENCE [LARGE SCALE GENOMIC DNA]</scope>
    <source>
        <strain evidence="6">C-2</strain>
    </source>
</reference>
<accession>A0A9Q3URG9</accession>
<dbReference type="InterPro" id="IPR011889">
    <property type="entry name" value="Liste_lipo_26"/>
</dbReference>
<evidence type="ECO:0000256" key="1">
    <source>
        <dbReference type="ARBA" id="ARBA00022729"/>
    </source>
</evidence>
<keyword evidence="1 2" id="KW-0732">Signal</keyword>
<dbReference type="NCBIfam" id="TIGR04183">
    <property type="entry name" value="Por_Secre_tail"/>
    <property type="match status" value="1"/>
</dbReference>
<dbReference type="AlphaFoldDB" id="A0A9Q3URG9"/>
<evidence type="ECO:0000259" key="3">
    <source>
        <dbReference type="Pfam" id="PF18962"/>
    </source>
</evidence>
<dbReference type="EMBL" id="JAJJML010000001">
    <property type="protein sequence ID" value="MCC9034183.1"/>
    <property type="molecule type" value="Genomic_DNA"/>
</dbReference>
<reference evidence="4" key="3">
    <citation type="submission" date="2024-05" db="EMBL/GenBank/DDBJ databases">
        <title>Description of novel Chryseobacterium sp. strain C-2.</title>
        <authorList>
            <person name="Saticioglu I.B."/>
        </authorList>
    </citation>
    <scope>NUCLEOTIDE SEQUENCE</scope>
    <source>
        <strain evidence="4">C-2</strain>
    </source>
</reference>
<keyword evidence="6" id="KW-1185">Reference proteome</keyword>
<dbReference type="Pfam" id="PF03382">
    <property type="entry name" value="DUF285"/>
    <property type="match status" value="2"/>
</dbReference>
<evidence type="ECO:0000313" key="4">
    <source>
        <dbReference type="EMBL" id="MBD3906518.1"/>
    </source>
</evidence>
<dbReference type="InterPro" id="IPR005046">
    <property type="entry name" value="DUF285"/>
</dbReference>
<sequence length="571" mass="64707">MKKTISLFFFIIISFFAQAQNEFITIWEPGFTTNPTININAPFQSNSNQIWFPGIGENYTIEWEEVGYPQNNGIMTNVTSTSQVLIDFGPVREGSAPATRYRVKVSNGNGIFRQIQFATHLPFNNNIETNVPNIQLYGNSEKIREIEQWGNIVWSTMKCAFTNCQKLQLTATDSPNLSMVTDASLMFYRAFEFLGASSMQNWDTSNIKNFSFMFAAHYSGINFATLPLYFNPPYLGNWDMSSANDLSYMFTARDLFNQNLNNWNVSNVSKMNWMFAFCTNFNQPLNNWNTSSLTDMHYMFSNNVAFNQPLDNWDVSNVKNMNTAFGGCSSFNQPLNIWNVANVTKMNNLFAGTTVFNQPLNSWDVENVTTMNGMFSSAVNFNQPLSSWNVRKVTEMSNMFSGASSFNQSLENWNLSALVLAHKMLFNTGLNCINYSKTLSGWADNPSAPNNINLSSVEPAVYAANILPKRTILINRGWTITNDVMGSCILSTSEYPGVKEFSIYPNPATDFIYLKNSNQSTDYSIFELSGKIVLQGKLKNNEINIKNLSKGNYILQVKTKDDIENFKFIKK</sequence>
<evidence type="ECO:0000313" key="7">
    <source>
        <dbReference type="Proteomes" id="UP001107960"/>
    </source>
</evidence>
<comment type="caution">
    <text evidence="5">The sequence shown here is derived from an EMBL/GenBank/DDBJ whole genome shotgun (WGS) entry which is preliminary data.</text>
</comment>
<dbReference type="Proteomes" id="UP001107960">
    <property type="component" value="Unassembled WGS sequence"/>
</dbReference>
<proteinExistence type="predicted"/>
<protein>
    <submittedName>
        <fullName evidence="5">BspA family leucine-rich repeat surface protein</fullName>
    </submittedName>
</protein>
<dbReference type="RefSeq" id="WP_191180930.1">
    <property type="nucleotide sequence ID" value="NZ_JACXXP010000034.1"/>
</dbReference>
<feature type="chain" id="PRO_5040366003" evidence="2">
    <location>
        <begin position="20"/>
        <end position="571"/>
    </location>
</feature>
<dbReference type="Proteomes" id="UP000603715">
    <property type="component" value="Unassembled WGS sequence"/>
</dbReference>
<gene>
    <name evidence="4" type="ORF">IEW27_18195</name>
    <name evidence="5" type="ORF">LNP80_07910</name>
</gene>
<dbReference type="Pfam" id="PF18962">
    <property type="entry name" value="Por_Secre_tail"/>
    <property type="match status" value="1"/>
</dbReference>
<evidence type="ECO:0000313" key="5">
    <source>
        <dbReference type="EMBL" id="MCC9034183.1"/>
    </source>
</evidence>
<dbReference type="NCBIfam" id="TIGR02167">
    <property type="entry name" value="Liste_lipo_26"/>
    <property type="match status" value="2"/>
</dbReference>
<feature type="domain" description="Secretion system C-terminal sorting" evidence="3">
    <location>
        <begin position="503"/>
        <end position="562"/>
    </location>
</feature>
<reference evidence="5" key="1">
    <citation type="submission" date="2021-11" db="EMBL/GenBank/DDBJ databases">
        <title>Description of novel Chryseobacterium species.</title>
        <authorList>
            <person name="Saticioglu I.B."/>
            <person name="Ay H."/>
            <person name="Altun S."/>
            <person name="Duman M."/>
        </authorList>
    </citation>
    <scope>NUCLEOTIDE SEQUENCE</scope>
    <source>
        <strain evidence="5">C-39</strain>
    </source>
</reference>
<organism evidence="5 7">
    <name type="scientific">Chryseobacterium muglaense</name>
    <dbReference type="NCBI Taxonomy" id="2893752"/>
    <lineage>
        <taxon>Bacteria</taxon>
        <taxon>Pseudomonadati</taxon>
        <taxon>Bacteroidota</taxon>
        <taxon>Flavobacteriia</taxon>
        <taxon>Flavobacteriales</taxon>
        <taxon>Weeksellaceae</taxon>
        <taxon>Chryseobacterium group</taxon>
        <taxon>Chryseobacterium</taxon>
    </lineage>
</organism>
<evidence type="ECO:0000313" key="6">
    <source>
        <dbReference type="Proteomes" id="UP000603715"/>
    </source>
</evidence>
<dbReference type="InterPro" id="IPR026444">
    <property type="entry name" value="Secre_tail"/>
</dbReference>